<sequence>MAEAKAKNELAVVDNFDLQTISGDLAQAIAEEMDGLGALPFDRVKIPSGGGLAFELPGEDDENPESATEIVGVILDHHPVNAYWREKFAGGNEQPDCSSYDGKQGIERETGEIKDCASCPYNQFGSDDKGKACKNVHRVFILREGNPVPLVLSLPPTSLKYMRDYIAKRVILKGFRCWQAVTKITLKKEKNAAGIAYSRAVFTFVGKLSPEKAKEAEAMKDCVKQQYRQLDVEGADYNTTGGNTQDGPTAPKADEAGFMNVPDGIDEDLPFN</sequence>
<evidence type="ECO:0000313" key="3">
    <source>
        <dbReference type="Proteomes" id="UP000236311"/>
    </source>
</evidence>
<dbReference type="EMBL" id="OFSM01000013">
    <property type="protein sequence ID" value="SOY30081.1"/>
    <property type="molecule type" value="Genomic_DNA"/>
</dbReference>
<feature type="region of interest" description="Disordered" evidence="1">
    <location>
        <begin position="234"/>
        <end position="272"/>
    </location>
</feature>
<feature type="compositionally biased region" description="Polar residues" evidence="1">
    <location>
        <begin position="237"/>
        <end position="247"/>
    </location>
</feature>
<name>A0A2K4ZI00_9FIRM</name>
<protein>
    <submittedName>
        <fullName evidence="2">Uncharacterized protein</fullName>
    </submittedName>
</protein>
<organism evidence="2 3">
    <name type="scientific">Acetatifactor muris</name>
    <dbReference type="NCBI Taxonomy" id="879566"/>
    <lineage>
        <taxon>Bacteria</taxon>
        <taxon>Bacillati</taxon>
        <taxon>Bacillota</taxon>
        <taxon>Clostridia</taxon>
        <taxon>Lachnospirales</taxon>
        <taxon>Lachnospiraceae</taxon>
        <taxon>Acetatifactor</taxon>
    </lineage>
</organism>
<dbReference type="OrthoDB" id="2372172at2"/>
<evidence type="ECO:0000256" key="1">
    <source>
        <dbReference type="SAM" id="MobiDB-lite"/>
    </source>
</evidence>
<accession>A0A2K4ZI00</accession>
<evidence type="ECO:0000313" key="2">
    <source>
        <dbReference type="EMBL" id="SOY30081.1"/>
    </source>
</evidence>
<proteinExistence type="predicted"/>
<gene>
    <name evidence="2" type="ORF">AMURIS_02804</name>
</gene>
<dbReference type="Proteomes" id="UP000236311">
    <property type="component" value="Unassembled WGS sequence"/>
</dbReference>
<reference evidence="2 3" key="1">
    <citation type="submission" date="2018-01" db="EMBL/GenBank/DDBJ databases">
        <authorList>
            <person name="Gaut B.S."/>
            <person name="Morton B.R."/>
            <person name="Clegg M.T."/>
            <person name="Duvall M.R."/>
        </authorList>
    </citation>
    <scope>NUCLEOTIDE SEQUENCE [LARGE SCALE GENOMIC DNA]</scope>
    <source>
        <strain evidence="2">GP69</strain>
    </source>
</reference>
<dbReference type="AlphaFoldDB" id="A0A2K4ZI00"/>
<keyword evidence="3" id="KW-1185">Reference proteome</keyword>
<dbReference type="RefSeq" id="WP_103240140.1">
    <property type="nucleotide sequence ID" value="NZ_JANJZD010000012.1"/>
</dbReference>